<keyword evidence="3" id="KW-1185">Reference proteome</keyword>
<dbReference type="Proteomes" id="UP000823775">
    <property type="component" value="Unassembled WGS sequence"/>
</dbReference>
<evidence type="ECO:0000313" key="2">
    <source>
        <dbReference type="EMBL" id="MCD9559092.1"/>
    </source>
</evidence>
<feature type="compositionally biased region" description="Acidic residues" evidence="1">
    <location>
        <begin position="69"/>
        <end position="80"/>
    </location>
</feature>
<comment type="caution">
    <text evidence="2">The sequence shown here is derived from an EMBL/GenBank/DDBJ whole genome shotgun (WGS) entry which is preliminary data.</text>
</comment>
<evidence type="ECO:0000256" key="1">
    <source>
        <dbReference type="SAM" id="MobiDB-lite"/>
    </source>
</evidence>
<accession>A0ABS8ULX8</accession>
<feature type="region of interest" description="Disordered" evidence="1">
    <location>
        <begin position="49"/>
        <end position="80"/>
    </location>
</feature>
<dbReference type="EMBL" id="JACEIK010002096">
    <property type="protein sequence ID" value="MCD9559092.1"/>
    <property type="molecule type" value="Genomic_DNA"/>
</dbReference>
<reference evidence="2 3" key="1">
    <citation type="journal article" date="2021" name="BMC Genomics">
        <title>Datura genome reveals duplications of psychoactive alkaloid biosynthetic genes and high mutation rate following tissue culture.</title>
        <authorList>
            <person name="Rajewski A."/>
            <person name="Carter-House D."/>
            <person name="Stajich J."/>
            <person name="Litt A."/>
        </authorList>
    </citation>
    <scope>NUCLEOTIDE SEQUENCE [LARGE SCALE GENOMIC DNA]</scope>
    <source>
        <strain evidence="2">AR-01</strain>
    </source>
</reference>
<evidence type="ECO:0000313" key="3">
    <source>
        <dbReference type="Proteomes" id="UP000823775"/>
    </source>
</evidence>
<proteinExistence type="predicted"/>
<name>A0ABS8ULX8_DATST</name>
<protein>
    <submittedName>
        <fullName evidence="2">Uncharacterized protein</fullName>
    </submittedName>
</protein>
<sequence length="80" mass="9269">MTHQVRLELSIPIESASIMIYNFFGNEEYEVEKEQLERRLTKARTKNPIIPTAMVESQTLIARDPLSDEREEDGDSSLEE</sequence>
<organism evidence="2 3">
    <name type="scientific">Datura stramonium</name>
    <name type="common">Jimsonweed</name>
    <name type="synonym">Common thornapple</name>
    <dbReference type="NCBI Taxonomy" id="4076"/>
    <lineage>
        <taxon>Eukaryota</taxon>
        <taxon>Viridiplantae</taxon>
        <taxon>Streptophyta</taxon>
        <taxon>Embryophyta</taxon>
        <taxon>Tracheophyta</taxon>
        <taxon>Spermatophyta</taxon>
        <taxon>Magnoliopsida</taxon>
        <taxon>eudicotyledons</taxon>
        <taxon>Gunneridae</taxon>
        <taxon>Pentapetalae</taxon>
        <taxon>asterids</taxon>
        <taxon>lamiids</taxon>
        <taxon>Solanales</taxon>
        <taxon>Solanaceae</taxon>
        <taxon>Solanoideae</taxon>
        <taxon>Datureae</taxon>
        <taxon>Datura</taxon>
    </lineage>
</organism>
<gene>
    <name evidence="2" type="ORF">HAX54_016824</name>
</gene>